<feature type="transmembrane region" description="Helical" evidence="1">
    <location>
        <begin position="336"/>
        <end position="356"/>
    </location>
</feature>
<keyword evidence="1" id="KW-0472">Membrane</keyword>
<dbReference type="STRING" id="1430440.MGMSRv2__3465"/>
<keyword evidence="1" id="KW-0812">Transmembrane</keyword>
<feature type="transmembrane region" description="Helical" evidence="1">
    <location>
        <begin position="173"/>
        <end position="192"/>
    </location>
</feature>
<feature type="transmembrane region" description="Helical" evidence="1">
    <location>
        <begin position="6"/>
        <end position="24"/>
    </location>
</feature>
<dbReference type="EMBL" id="HG794546">
    <property type="protein sequence ID" value="CDL00680.1"/>
    <property type="molecule type" value="Genomic_DNA"/>
</dbReference>
<organism evidence="2 3">
    <name type="scientific">Magnetospirillum gryphiswaldense (strain DSM 6361 / JCM 21280 / NBRC 15271 / MSR-1)</name>
    <dbReference type="NCBI Taxonomy" id="431944"/>
    <lineage>
        <taxon>Bacteria</taxon>
        <taxon>Pseudomonadati</taxon>
        <taxon>Pseudomonadota</taxon>
        <taxon>Alphaproteobacteria</taxon>
        <taxon>Rhodospirillales</taxon>
        <taxon>Rhodospirillaceae</taxon>
        <taxon>Magnetospirillum</taxon>
    </lineage>
</organism>
<accession>V6F588</accession>
<feature type="transmembrane region" description="Helical" evidence="1">
    <location>
        <begin position="368"/>
        <end position="386"/>
    </location>
</feature>
<proteinExistence type="predicted"/>
<feature type="transmembrane region" description="Helical" evidence="1">
    <location>
        <begin position="131"/>
        <end position="153"/>
    </location>
</feature>
<feature type="transmembrane region" description="Helical" evidence="1">
    <location>
        <begin position="99"/>
        <end position="124"/>
    </location>
</feature>
<dbReference type="KEGG" id="mgy:MGMSRv2__3465"/>
<feature type="transmembrane region" description="Helical" evidence="1">
    <location>
        <begin position="204"/>
        <end position="230"/>
    </location>
</feature>
<keyword evidence="1" id="KW-1133">Transmembrane helix</keyword>
<sequence>MSNQSWIKPIPLTIFLVGALLVVMTRGNASNVVVQMAQGVSDFDDTCLDCHRNTAWLHHSLHLLLVALSQLFFLGADAGPFAVPTPWAYVDSASHNKTAIFLMAHFGSRVLLILPVYFLCCLLFKSYIHRIVYIIAMLALLGGWPAVLVNIVFQIGGYVVNWPPSYYLFPHQIFNFDWASVGFVHLLVIALLSKHDSKWWAGPLYAAFGQVMMDNLGMVAGICFFLAWLYRRSYRGAFIQLALCGGASAAIMLMFAFFGRMQMEHAGMALAAEQTGIISGAQAWLGYYWETMGKYNFLWLNVTIANFISLCFWPIVAGVIFGLIPAKGSSVPNDQLVRALAFPAAGFMMTLFLAMFKSGLGSDMGRQALPFLSLLLPLAWIGTVALRRG</sequence>
<gene>
    <name evidence="2" type="ordered locus">MGMSRv2__3465</name>
</gene>
<evidence type="ECO:0000256" key="1">
    <source>
        <dbReference type="SAM" id="Phobius"/>
    </source>
</evidence>
<reference evidence="2 3" key="1">
    <citation type="journal article" date="2014" name="Genome Announc.">
        <title>Complete genome sequence of Magnetospirillum gryphiswaldense MSR-1.</title>
        <authorList>
            <person name="Wang X."/>
            <person name="Wang Q."/>
            <person name="Zhang W."/>
            <person name="Wang Y."/>
            <person name="Li L."/>
            <person name="Wen T."/>
            <person name="Zhang T."/>
            <person name="Zhang Y."/>
            <person name="Xu J."/>
            <person name="Hu J."/>
            <person name="Li S."/>
            <person name="Liu L."/>
            <person name="Liu J."/>
            <person name="Jiang W."/>
            <person name="Tian J."/>
            <person name="Li Y."/>
            <person name="Schuler D."/>
            <person name="Wang L."/>
            <person name="Li J."/>
        </authorList>
    </citation>
    <scope>NUCLEOTIDE SEQUENCE [LARGE SCALE GENOMIC DNA]</scope>
    <source>
        <strain evidence="3">DSM 6361 / JCM 21280 / NBRC 15271 / MSR-1</strain>
    </source>
</reference>
<dbReference type="Proteomes" id="UP000018922">
    <property type="component" value="Chromosome I"/>
</dbReference>
<keyword evidence="3" id="KW-1185">Reference proteome</keyword>
<feature type="transmembrane region" description="Helical" evidence="1">
    <location>
        <begin position="236"/>
        <end position="259"/>
    </location>
</feature>
<protein>
    <submittedName>
        <fullName evidence="2">Uncharacterized protein</fullName>
    </submittedName>
</protein>
<feature type="transmembrane region" description="Helical" evidence="1">
    <location>
        <begin position="297"/>
        <end position="324"/>
    </location>
</feature>
<feature type="transmembrane region" description="Helical" evidence="1">
    <location>
        <begin position="61"/>
        <end position="79"/>
    </location>
</feature>
<dbReference type="HOGENOM" id="CLU_709412_0_0_5"/>
<dbReference type="AlphaFoldDB" id="V6F588"/>
<evidence type="ECO:0000313" key="3">
    <source>
        <dbReference type="Proteomes" id="UP000018922"/>
    </source>
</evidence>
<name>V6F588_MAGGM</name>
<evidence type="ECO:0000313" key="2">
    <source>
        <dbReference type="EMBL" id="CDL00680.1"/>
    </source>
</evidence>